<keyword evidence="5 6" id="KW-0472">Membrane</keyword>
<evidence type="ECO:0000256" key="3">
    <source>
        <dbReference type="ARBA" id="ARBA00022692"/>
    </source>
</evidence>
<reference evidence="9" key="1">
    <citation type="submission" date="2016-10" db="EMBL/GenBank/DDBJ databases">
        <authorList>
            <person name="Varghese N."/>
            <person name="Submissions S."/>
        </authorList>
    </citation>
    <scope>NUCLEOTIDE SEQUENCE [LARGE SCALE GENOMIC DNA]</scope>
    <source>
        <strain evidence="9">DSM 22002</strain>
    </source>
</reference>
<evidence type="ECO:0000313" key="8">
    <source>
        <dbReference type="EMBL" id="SDH62755.1"/>
    </source>
</evidence>
<organism evidence="8 9">
    <name type="scientific">Agrococcus jejuensis</name>
    <dbReference type="NCBI Taxonomy" id="399736"/>
    <lineage>
        <taxon>Bacteria</taxon>
        <taxon>Bacillati</taxon>
        <taxon>Actinomycetota</taxon>
        <taxon>Actinomycetes</taxon>
        <taxon>Micrococcales</taxon>
        <taxon>Microbacteriaceae</taxon>
        <taxon>Agrococcus</taxon>
    </lineage>
</organism>
<dbReference type="PANTHER" id="PTHR36115:SF4">
    <property type="entry name" value="MEMBRANE PROTEIN"/>
    <property type="match status" value="1"/>
</dbReference>
<gene>
    <name evidence="8" type="ORF">SAMN04489720_1826</name>
</gene>
<name>A0A1G8DYU3_9MICO</name>
<dbReference type="EMBL" id="LT629695">
    <property type="protein sequence ID" value="SDH62755.1"/>
    <property type="molecule type" value="Genomic_DNA"/>
</dbReference>
<feature type="transmembrane region" description="Helical" evidence="6">
    <location>
        <begin position="75"/>
        <end position="97"/>
    </location>
</feature>
<feature type="domain" description="RDD" evidence="7">
    <location>
        <begin position="19"/>
        <end position="177"/>
    </location>
</feature>
<dbReference type="InterPro" id="IPR010432">
    <property type="entry name" value="RDD"/>
</dbReference>
<evidence type="ECO:0000256" key="4">
    <source>
        <dbReference type="ARBA" id="ARBA00022989"/>
    </source>
</evidence>
<protein>
    <submittedName>
        <fullName evidence="8">RDD family protein</fullName>
    </submittedName>
</protein>
<accession>A0A1G8DYU3</accession>
<dbReference type="AlphaFoldDB" id="A0A1G8DYU3"/>
<keyword evidence="4 6" id="KW-1133">Transmembrane helix</keyword>
<evidence type="ECO:0000256" key="6">
    <source>
        <dbReference type="SAM" id="Phobius"/>
    </source>
</evidence>
<keyword evidence="9" id="KW-1185">Reference proteome</keyword>
<evidence type="ECO:0000313" key="9">
    <source>
        <dbReference type="Proteomes" id="UP000198822"/>
    </source>
</evidence>
<dbReference type="PANTHER" id="PTHR36115">
    <property type="entry name" value="PROLINE-RICH ANTIGEN HOMOLOG-RELATED"/>
    <property type="match status" value="1"/>
</dbReference>
<sequence length="183" mass="19995">MLLSPAQRDRVVTPDGVPLAPWWRRLIAYWIDGFLLSVAVQALLLPLQALAPGSWFGSIPRTSLDTVFDTDLGSWRYVALSIAATLVLGAVYSILMVSRLGWTLGKRILGIRVRHRERERLATPSEAIARWAVQLAPAALSTAGPFGAVAGLWVTIDGLRPLIWNDRRQAFHDSAAGTSVVMA</sequence>
<proteinExistence type="predicted"/>
<evidence type="ECO:0000256" key="1">
    <source>
        <dbReference type="ARBA" id="ARBA00004651"/>
    </source>
</evidence>
<evidence type="ECO:0000256" key="2">
    <source>
        <dbReference type="ARBA" id="ARBA00022475"/>
    </source>
</evidence>
<dbReference type="GO" id="GO:0005886">
    <property type="term" value="C:plasma membrane"/>
    <property type="evidence" value="ECO:0007669"/>
    <property type="project" value="UniProtKB-SubCell"/>
</dbReference>
<keyword evidence="3 6" id="KW-0812">Transmembrane</keyword>
<dbReference type="Proteomes" id="UP000198822">
    <property type="component" value="Chromosome I"/>
</dbReference>
<feature type="transmembrane region" description="Helical" evidence="6">
    <location>
        <begin position="34"/>
        <end position="55"/>
    </location>
</feature>
<evidence type="ECO:0000256" key="5">
    <source>
        <dbReference type="ARBA" id="ARBA00023136"/>
    </source>
</evidence>
<keyword evidence="2" id="KW-1003">Cell membrane</keyword>
<comment type="subcellular location">
    <subcellularLocation>
        <location evidence="1">Cell membrane</location>
        <topology evidence="1">Multi-pass membrane protein</topology>
    </subcellularLocation>
</comment>
<dbReference type="InterPro" id="IPR051791">
    <property type="entry name" value="Pra-immunoreactive"/>
</dbReference>
<dbReference type="STRING" id="399736.SAMN04489720_1826"/>
<evidence type="ECO:0000259" key="7">
    <source>
        <dbReference type="Pfam" id="PF06271"/>
    </source>
</evidence>
<dbReference type="Pfam" id="PF06271">
    <property type="entry name" value="RDD"/>
    <property type="match status" value="1"/>
</dbReference>